<dbReference type="EMBL" id="MFNF01000055">
    <property type="protein sequence ID" value="OGG99721.1"/>
    <property type="molecule type" value="Genomic_DNA"/>
</dbReference>
<evidence type="ECO:0000256" key="4">
    <source>
        <dbReference type="ARBA" id="ARBA00023136"/>
    </source>
</evidence>
<organism evidence="6 7">
    <name type="scientific">Candidatus Lambdaproteobacteria bacterium RIFOXYD2_FULL_56_26</name>
    <dbReference type="NCBI Taxonomy" id="1817773"/>
    <lineage>
        <taxon>Bacteria</taxon>
        <taxon>Pseudomonadati</taxon>
        <taxon>Pseudomonadota</taxon>
        <taxon>Candidatus Lambdaproteobacteria</taxon>
    </lineage>
</organism>
<dbReference type="AlphaFoldDB" id="A0A1F6GNK1"/>
<accession>A0A1F6GNK1</accession>
<protein>
    <recommendedName>
        <fullName evidence="5">VWFA domain-containing protein</fullName>
    </recommendedName>
</protein>
<name>A0A1F6GNK1_9PROT</name>
<evidence type="ECO:0000256" key="2">
    <source>
        <dbReference type="ARBA" id="ARBA00022692"/>
    </source>
</evidence>
<keyword evidence="1" id="KW-1003">Cell membrane</keyword>
<dbReference type="Pfam" id="PF13519">
    <property type="entry name" value="VWA_2"/>
    <property type="match status" value="1"/>
</dbReference>
<dbReference type="InterPro" id="IPR036465">
    <property type="entry name" value="vWFA_dom_sf"/>
</dbReference>
<feature type="domain" description="VWFA" evidence="5">
    <location>
        <begin position="92"/>
        <end position="286"/>
    </location>
</feature>
<sequence length="338" mass="37999">MNPWFRFFEPQWGLWLLLLPLLAYFGYKNHQKGFLVLQRHFSPTLLAKLLPHRTHPLERFGWPVLVLALGIFALMRPQGEPTPKLAQKKGRDLVILLDLSKSMLAEDLRPNRLERAKGMIEELVLALGGERIALLGFAGEVKLLCPLTLDYTFFNSALSQANPNQIRLGGTQTGAALSQALEMLFFDPTTQGREILLITDGEDHQSDPLGAAKLAAQKGVRVHTLGLGDPKGAPIPTQDGPLTFQGQVVLTKLDEGTLREIAKLTGGYYIPAQTKQVDMAELYRKFLARDGVEKGAGEEVWVWQEWFLWFLWPMGFLLCWPVLKPLERALLRSPKVRS</sequence>
<dbReference type="SMART" id="SM00327">
    <property type="entry name" value="VWA"/>
    <property type="match status" value="1"/>
</dbReference>
<proteinExistence type="predicted"/>
<dbReference type="Proteomes" id="UP000177583">
    <property type="component" value="Unassembled WGS sequence"/>
</dbReference>
<keyword evidence="3" id="KW-1133">Transmembrane helix</keyword>
<dbReference type="Gene3D" id="3.40.50.410">
    <property type="entry name" value="von Willebrand factor, type A domain"/>
    <property type="match status" value="1"/>
</dbReference>
<reference evidence="6 7" key="1">
    <citation type="journal article" date="2016" name="Nat. Commun.">
        <title>Thousands of microbial genomes shed light on interconnected biogeochemical processes in an aquifer system.</title>
        <authorList>
            <person name="Anantharaman K."/>
            <person name="Brown C.T."/>
            <person name="Hug L.A."/>
            <person name="Sharon I."/>
            <person name="Castelle C.J."/>
            <person name="Probst A.J."/>
            <person name="Thomas B.C."/>
            <person name="Singh A."/>
            <person name="Wilkins M.J."/>
            <person name="Karaoz U."/>
            <person name="Brodie E.L."/>
            <person name="Williams K.H."/>
            <person name="Hubbard S.S."/>
            <person name="Banfield J.F."/>
        </authorList>
    </citation>
    <scope>NUCLEOTIDE SEQUENCE [LARGE SCALE GENOMIC DNA]</scope>
</reference>
<evidence type="ECO:0000259" key="5">
    <source>
        <dbReference type="PROSITE" id="PS50234"/>
    </source>
</evidence>
<dbReference type="PROSITE" id="PS50234">
    <property type="entry name" value="VWFA"/>
    <property type="match status" value="1"/>
</dbReference>
<evidence type="ECO:0000256" key="3">
    <source>
        <dbReference type="ARBA" id="ARBA00022989"/>
    </source>
</evidence>
<gene>
    <name evidence="6" type="ORF">A2557_06160</name>
</gene>
<dbReference type="InterPro" id="IPR050768">
    <property type="entry name" value="UPF0353/GerABKA_families"/>
</dbReference>
<comment type="caution">
    <text evidence="6">The sequence shown here is derived from an EMBL/GenBank/DDBJ whole genome shotgun (WGS) entry which is preliminary data.</text>
</comment>
<dbReference type="SUPFAM" id="SSF53300">
    <property type="entry name" value="vWA-like"/>
    <property type="match status" value="1"/>
</dbReference>
<dbReference type="PANTHER" id="PTHR22550">
    <property type="entry name" value="SPORE GERMINATION PROTEIN"/>
    <property type="match status" value="1"/>
</dbReference>
<keyword evidence="2" id="KW-0812">Transmembrane</keyword>
<keyword evidence="4" id="KW-0472">Membrane</keyword>
<dbReference type="PANTHER" id="PTHR22550:SF5">
    <property type="entry name" value="LEUCINE ZIPPER PROTEIN 4"/>
    <property type="match status" value="1"/>
</dbReference>
<evidence type="ECO:0000313" key="7">
    <source>
        <dbReference type="Proteomes" id="UP000177583"/>
    </source>
</evidence>
<evidence type="ECO:0000313" key="6">
    <source>
        <dbReference type="EMBL" id="OGG99721.1"/>
    </source>
</evidence>
<evidence type="ECO:0000256" key="1">
    <source>
        <dbReference type="ARBA" id="ARBA00022475"/>
    </source>
</evidence>
<dbReference type="InterPro" id="IPR002035">
    <property type="entry name" value="VWF_A"/>
</dbReference>